<dbReference type="Gene3D" id="2.30.30.40">
    <property type="entry name" value="SH3 Domains"/>
    <property type="match status" value="1"/>
</dbReference>
<name>A6M114_CLOB8</name>
<dbReference type="GO" id="GO:0007165">
    <property type="term" value="P:signal transduction"/>
    <property type="evidence" value="ECO:0007669"/>
    <property type="project" value="InterPro"/>
</dbReference>
<gene>
    <name evidence="2" type="ordered locus">Cbei_4184</name>
</gene>
<protein>
    <submittedName>
        <fullName evidence="2">Putative CheW protein</fullName>
    </submittedName>
</protein>
<dbReference type="PROSITE" id="PS50851">
    <property type="entry name" value="CHEW"/>
    <property type="match status" value="1"/>
</dbReference>
<evidence type="ECO:0000313" key="2">
    <source>
        <dbReference type="EMBL" id="ABR36294.1"/>
    </source>
</evidence>
<reference evidence="2 3" key="1">
    <citation type="submission" date="2007-06" db="EMBL/GenBank/DDBJ databases">
        <title>Complete sequence of Clostridium beijerinckii NCIMB 8052.</title>
        <authorList>
            <consortium name="US DOE Joint Genome Institute"/>
            <person name="Copeland A."/>
            <person name="Lucas S."/>
            <person name="Lapidus A."/>
            <person name="Barry K."/>
            <person name="Detter J.C."/>
            <person name="Glavina del Rio T."/>
            <person name="Hammon N."/>
            <person name="Israni S."/>
            <person name="Dalin E."/>
            <person name="Tice H."/>
            <person name="Pitluck S."/>
            <person name="Sims D."/>
            <person name="Brettin T."/>
            <person name="Bruce D."/>
            <person name="Tapia R."/>
            <person name="Brainard J."/>
            <person name="Schmutz J."/>
            <person name="Larimer F."/>
            <person name="Land M."/>
            <person name="Hauser L."/>
            <person name="Kyrpides N."/>
            <person name="Mikhailova N."/>
            <person name="Bennet G."/>
            <person name="Cann I."/>
            <person name="Chen J.-S."/>
            <person name="Contreras A.L."/>
            <person name="Jones D."/>
            <person name="Kashket E."/>
            <person name="Mitchell W."/>
            <person name="Stoddard S."/>
            <person name="Schwarz W."/>
            <person name="Qureshi N."/>
            <person name="Young M."/>
            <person name="Shi Z."/>
            <person name="Ezeji T."/>
            <person name="White B."/>
            <person name="Blaschek H."/>
            <person name="Richardson P."/>
        </authorList>
    </citation>
    <scope>NUCLEOTIDE SEQUENCE [LARGE SCALE GENOMIC DNA]</scope>
    <source>
        <strain evidence="3">ATCC 51743 / NCIMB 8052</strain>
    </source>
</reference>
<dbReference type="PANTHER" id="PTHR22617">
    <property type="entry name" value="CHEMOTAXIS SENSOR HISTIDINE KINASE-RELATED"/>
    <property type="match status" value="1"/>
</dbReference>
<dbReference type="Gene3D" id="2.40.50.180">
    <property type="entry name" value="CheA-289, Domain 4"/>
    <property type="match status" value="1"/>
</dbReference>
<dbReference type="EMBL" id="CP000721">
    <property type="protein sequence ID" value="ABR36294.1"/>
    <property type="molecule type" value="Genomic_DNA"/>
</dbReference>
<evidence type="ECO:0000259" key="1">
    <source>
        <dbReference type="PROSITE" id="PS50851"/>
    </source>
</evidence>
<sequence>MFVEEDYMNDLLDIQHIAFELASEKYALKISDVYEIIRLQQISPTHNSKFFLEGVINLRGKVIPVVNLHKRFKLIECARTKETRIIVVKSREEMIGIIVDKVDSVIQFNDIQPTPKVVAGIDGEYFEGIGITENGVISLLKIDIVLHD</sequence>
<dbReference type="HOGENOM" id="CLU_048995_3_1_9"/>
<dbReference type="eggNOG" id="COG0835">
    <property type="taxonomic scope" value="Bacteria"/>
</dbReference>
<organism evidence="2 3">
    <name type="scientific">Clostridium beijerinckii (strain ATCC 51743 / NCIMB 8052)</name>
    <name type="common">Clostridium acetobutylicum</name>
    <dbReference type="NCBI Taxonomy" id="290402"/>
    <lineage>
        <taxon>Bacteria</taxon>
        <taxon>Bacillati</taxon>
        <taxon>Bacillota</taxon>
        <taxon>Clostridia</taxon>
        <taxon>Eubacteriales</taxon>
        <taxon>Clostridiaceae</taxon>
        <taxon>Clostridium</taxon>
    </lineage>
</organism>
<proteinExistence type="predicted"/>
<dbReference type="GO" id="GO:0006935">
    <property type="term" value="P:chemotaxis"/>
    <property type="evidence" value="ECO:0007669"/>
    <property type="project" value="InterPro"/>
</dbReference>
<accession>A6M114</accession>
<dbReference type="KEGG" id="cbe:Cbei_4184"/>
<reference evidence="2 3" key="2">
    <citation type="journal article" date="2011" name="BMC Genomics">
        <title>Single-nucleotide resolution analysis of the transcriptome structure of Clostridium beijerinckii NCIMB 8052 using RNA-Seq.</title>
        <authorList>
            <person name="Wang Y."/>
            <person name="Li X."/>
            <person name="Mao Y."/>
            <person name="Blaschek H.P."/>
        </authorList>
    </citation>
    <scope>NUCLEOTIDE SEQUENCE [LARGE SCALE GENOMIC DNA]</scope>
    <source>
        <strain evidence="3">ATCC 51743 / NCIMB 8052</strain>
    </source>
</reference>
<feature type="domain" description="CheW-like" evidence="1">
    <location>
        <begin position="13"/>
        <end position="148"/>
    </location>
</feature>
<dbReference type="InterPro" id="IPR039315">
    <property type="entry name" value="CheW"/>
</dbReference>
<reference evidence="2 3" key="3">
    <citation type="journal article" date="2012" name="BMC Genomics">
        <title>Genome-wide dynamic transcriptional profiling in clostridium beijerinckii NCIMB 8052 using single-nucleotide resolution RNA-Seq.</title>
        <authorList>
            <person name="Wang Y."/>
            <person name="Li X."/>
            <person name="Mao Y."/>
            <person name="Blaschek H.P."/>
        </authorList>
    </citation>
    <scope>NUCLEOTIDE SEQUENCE [LARGE SCALE GENOMIC DNA]</scope>
    <source>
        <strain evidence="3">ATCC 51743 / NCIMB 8052</strain>
    </source>
</reference>
<dbReference type="Pfam" id="PF01584">
    <property type="entry name" value="CheW"/>
    <property type="match status" value="1"/>
</dbReference>
<dbReference type="SUPFAM" id="SSF50341">
    <property type="entry name" value="CheW-like"/>
    <property type="match status" value="1"/>
</dbReference>
<dbReference type="InterPro" id="IPR036061">
    <property type="entry name" value="CheW-like_dom_sf"/>
</dbReference>
<dbReference type="SMART" id="SM00260">
    <property type="entry name" value="CheW"/>
    <property type="match status" value="1"/>
</dbReference>
<dbReference type="GO" id="GO:0005829">
    <property type="term" value="C:cytosol"/>
    <property type="evidence" value="ECO:0007669"/>
    <property type="project" value="TreeGrafter"/>
</dbReference>
<dbReference type="InterPro" id="IPR002545">
    <property type="entry name" value="CheW-lke_dom"/>
</dbReference>
<dbReference type="Proteomes" id="UP000000565">
    <property type="component" value="Chromosome"/>
</dbReference>
<dbReference type="AlphaFoldDB" id="A6M114"/>
<evidence type="ECO:0000313" key="3">
    <source>
        <dbReference type="Proteomes" id="UP000000565"/>
    </source>
</evidence>
<dbReference type="PANTHER" id="PTHR22617:SF23">
    <property type="entry name" value="CHEMOTAXIS PROTEIN CHEW"/>
    <property type="match status" value="1"/>
</dbReference>